<dbReference type="Proteomes" id="UP001211065">
    <property type="component" value="Unassembled WGS sequence"/>
</dbReference>
<protein>
    <submittedName>
        <fullName evidence="1">Glycosyl phosphatidyl inositol protein transamidase complex subunit</fullName>
    </submittedName>
</protein>
<dbReference type="PANTHER" id="PTHR13304:SF0">
    <property type="entry name" value="GLYCOSYLPHOSPHATIDYLINOSITOL ANCHOR ATTACHMENT 1 PROTEIN"/>
    <property type="match status" value="1"/>
</dbReference>
<dbReference type="Pfam" id="PF04114">
    <property type="entry name" value="Gaa1"/>
    <property type="match status" value="1"/>
</dbReference>
<organism evidence="1 2">
    <name type="scientific">Clydaea vesicula</name>
    <dbReference type="NCBI Taxonomy" id="447962"/>
    <lineage>
        <taxon>Eukaryota</taxon>
        <taxon>Fungi</taxon>
        <taxon>Fungi incertae sedis</taxon>
        <taxon>Chytridiomycota</taxon>
        <taxon>Chytridiomycota incertae sedis</taxon>
        <taxon>Chytridiomycetes</taxon>
        <taxon>Lobulomycetales</taxon>
        <taxon>Lobulomycetaceae</taxon>
        <taxon>Clydaea</taxon>
    </lineage>
</organism>
<dbReference type="GO" id="GO:0016255">
    <property type="term" value="P:attachment of GPI anchor to protein"/>
    <property type="evidence" value="ECO:0007669"/>
    <property type="project" value="TreeGrafter"/>
</dbReference>
<name>A0AAD5TSZ1_9FUNG</name>
<evidence type="ECO:0000313" key="2">
    <source>
        <dbReference type="Proteomes" id="UP001211065"/>
    </source>
</evidence>
<accession>A0AAD5TSZ1</accession>
<dbReference type="AlphaFoldDB" id="A0AAD5TSZ1"/>
<dbReference type="PANTHER" id="PTHR13304">
    <property type="entry name" value="GLYCOSYLPHOSPHATIDYLINOSITOL ANCHOR ATTACHMENT 1 PROTEIN"/>
    <property type="match status" value="1"/>
</dbReference>
<proteinExistence type="predicted"/>
<dbReference type="EMBL" id="JADGJW010002019">
    <property type="protein sequence ID" value="KAJ3199874.1"/>
    <property type="molecule type" value="Genomic_DNA"/>
</dbReference>
<dbReference type="InterPro" id="IPR007246">
    <property type="entry name" value="Gaa1"/>
</dbReference>
<gene>
    <name evidence="1" type="primary">GAA1</name>
    <name evidence="1" type="ORF">HK099_002971</name>
</gene>
<comment type="caution">
    <text evidence="1">The sequence shown here is derived from an EMBL/GenBank/DDBJ whole genome shotgun (WGS) entry which is preliminary data.</text>
</comment>
<evidence type="ECO:0000313" key="1">
    <source>
        <dbReference type="EMBL" id="KAJ3199874.1"/>
    </source>
</evidence>
<dbReference type="GO" id="GO:0042765">
    <property type="term" value="C:GPI-anchor transamidase complex"/>
    <property type="evidence" value="ECO:0007669"/>
    <property type="project" value="InterPro"/>
</dbReference>
<reference evidence="1" key="1">
    <citation type="submission" date="2020-05" db="EMBL/GenBank/DDBJ databases">
        <title>Phylogenomic resolution of chytrid fungi.</title>
        <authorList>
            <person name="Stajich J.E."/>
            <person name="Amses K."/>
            <person name="Simmons R."/>
            <person name="Seto K."/>
            <person name="Myers J."/>
            <person name="Bonds A."/>
            <person name="Quandt C.A."/>
            <person name="Barry K."/>
            <person name="Liu P."/>
            <person name="Grigoriev I."/>
            <person name="Longcore J.E."/>
            <person name="James T.Y."/>
        </authorList>
    </citation>
    <scope>NUCLEOTIDE SEQUENCE</scope>
    <source>
        <strain evidence="1">JEL0476</strain>
    </source>
</reference>
<sequence>MGLDTSTQKFEAIVDGNNITGINSYGILRAPRSDGTEAVLFSAPWKGINGDFNTQGSALLLSFAAFVTKFSHWSKDVIFLLPDHSLIGTQAFLQAYHGETPYSSQNLKYESLKYHVY</sequence>
<keyword evidence="2" id="KW-1185">Reference proteome</keyword>